<reference evidence="1 2" key="1">
    <citation type="submission" date="2015-09" db="EMBL/GenBank/DDBJ databases">
        <authorList>
            <consortium name="Pathogen Informatics"/>
        </authorList>
    </citation>
    <scope>NUCLEOTIDE SEQUENCE [LARGE SCALE GENOMIC DNA]</scope>
    <source>
        <strain evidence="1 2">2789STDY5834970</strain>
    </source>
</reference>
<evidence type="ECO:0000313" key="2">
    <source>
        <dbReference type="Proteomes" id="UP000095649"/>
    </source>
</evidence>
<protein>
    <submittedName>
        <fullName evidence="1">Uncharacterized protein</fullName>
    </submittedName>
</protein>
<accession>A0A173SES0</accession>
<dbReference type="Proteomes" id="UP000095649">
    <property type="component" value="Unassembled WGS sequence"/>
</dbReference>
<evidence type="ECO:0000313" key="1">
    <source>
        <dbReference type="EMBL" id="CUM88317.1"/>
    </source>
</evidence>
<proteinExistence type="predicted"/>
<sequence length="56" mass="6512">MSNRLCKDCLHCKSKQTGVVTFRYWCEITKVGVRPWMEKPHPKCPLKSGRAGRFES</sequence>
<organism evidence="1 2">
    <name type="scientific">Faecalibacterium prausnitzii</name>
    <dbReference type="NCBI Taxonomy" id="853"/>
    <lineage>
        <taxon>Bacteria</taxon>
        <taxon>Bacillati</taxon>
        <taxon>Bacillota</taxon>
        <taxon>Clostridia</taxon>
        <taxon>Eubacteriales</taxon>
        <taxon>Oscillospiraceae</taxon>
        <taxon>Faecalibacterium</taxon>
    </lineage>
</organism>
<gene>
    <name evidence="1" type="ORF">ERS852582_00957</name>
</gene>
<dbReference type="EMBL" id="CYXN01000005">
    <property type="protein sequence ID" value="CUM88317.1"/>
    <property type="molecule type" value="Genomic_DNA"/>
</dbReference>
<dbReference type="AlphaFoldDB" id="A0A173SES0"/>
<name>A0A173SES0_9FIRM</name>